<dbReference type="SUPFAM" id="SSF49899">
    <property type="entry name" value="Concanavalin A-like lectins/glucanases"/>
    <property type="match status" value="1"/>
</dbReference>
<keyword evidence="2" id="KW-0732">Signal</keyword>
<dbReference type="PANTHER" id="PTHR10963">
    <property type="entry name" value="GLYCOSYL HYDROLASE-RELATED"/>
    <property type="match status" value="1"/>
</dbReference>
<name>A0ABV4CZ19_9BACT</name>
<dbReference type="Pfam" id="PF00722">
    <property type="entry name" value="Glyco_hydro_16"/>
    <property type="match status" value="1"/>
</dbReference>
<dbReference type="CDD" id="cd08023">
    <property type="entry name" value="GH16_laminarinase_like"/>
    <property type="match status" value="1"/>
</dbReference>
<dbReference type="Gene3D" id="2.60.120.200">
    <property type="match status" value="1"/>
</dbReference>
<protein>
    <submittedName>
        <fullName evidence="4">BNR-4 repeat-containing protein</fullName>
    </submittedName>
</protein>
<accession>A0ABV4CZ19</accession>
<reference evidence="4 5" key="1">
    <citation type="submission" date="2024-03" db="EMBL/GenBank/DDBJ databases">
        <title>Mouse gut bacterial collection (mGBC) of GemPharmatech.</title>
        <authorList>
            <person name="He Y."/>
            <person name="Dong L."/>
            <person name="Wu D."/>
            <person name="Gao X."/>
            <person name="Lin Z."/>
        </authorList>
    </citation>
    <scope>NUCLEOTIDE SEQUENCE [LARGE SCALE GENOMIC DNA]</scope>
    <source>
        <strain evidence="4 5">54-13</strain>
    </source>
</reference>
<dbReference type="PANTHER" id="PTHR10963:SF55">
    <property type="entry name" value="GLYCOSIDE HYDROLASE FAMILY 16 PROTEIN"/>
    <property type="match status" value="1"/>
</dbReference>
<gene>
    <name evidence="4" type="ORF">AAK873_04735</name>
</gene>
<comment type="caution">
    <text evidence="4">The sequence shown here is derived from an EMBL/GenBank/DDBJ whole genome shotgun (WGS) entry which is preliminary data.</text>
</comment>
<evidence type="ECO:0000256" key="1">
    <source>
        <dbReference type="ARBA" id="ARBA00006865"/>
    </source>
</evidence>
<evidence type="ECO:0000313" key="4">
    <source>
        <dbReference type="EMBL" id="MEY8244927.1"/>
    </source>
</evidence>
<sequence length="847" mass="96433">MTSGFSTFFKAVLLSAAIACTGTARAADDWELIWSEEFDRDGAPDSTVWNYETGFVRNGEAQWYQPENAYCRNGKLIIEGRDIKAEKRKNPNYKPGRNDWRNREYIDYTSASINTRGKKEWLYGRFEVRAKIPTAGGAWPAIWLLGSGQPWPSCGEIDMMEYYRIGGVPHILANACWGTDKQYAAKWNSKTVPFSRFSDKDPDWADKFHTWRMDWDEDFINLYLDDELLNAIPLSNTVNGSIGKGSNPFRNPQYLLLNLALGGNNGGKIDDNALPMKYEVDYVRVYKKKTRRPSAQAPFEGHEVTDEGAWCWFADPRALHYRNQNGTIDRSYIGYIDIHGNIKAMQYDFIGKRQDEVLVRSYFQPDDHNNPTFLVLPDERIMVFYSRHTDEPCFYYRVSREPGDITTLGEEKIIKTANNTTYPSPFILSDDPDHIYLCWRGIKWHPTIARLSLPDADDNVTVTDGPYQIVQSTGARPYAKYASDGKSRIYLTYTTGHPDNELPDWLYYNTIDINGLLLKDIAGNTLSRIADGPFKVNKSADYAKTYPLTLVDAPADRNWVWQIVPDKKGNPVIALVRISADKGSHDYYRAKWTGKKWLKTYLGNGGGHFHQTPGLEKCYSAGMAIDDADTDIVYCSMPVRGKQGLVYEIIKYTLDDAGRIVSTKQVTRDSRFNNIRPFMLPASEGSPLRLAWMHGDYYDWIVSSSHPFGYCTAINSDFEGFAPAKPALPEVTESYKFNPKKAFRLHTTIMLDSANMDSAILLQLGKLTYGIDKSTLKPYVKYGDKSYESSNRLATSDCWKEQNRGTGGQWYPPVPHKSFDLVMEYRDGVLTTRINGLVDQSIDINKH</sequence>
<dbReference type="InterPro" id="IPR050546">
    <property type="entry name" value="Glycosyl_Hydrlase_16"/>
</dbReference>
<evidence type="ECO:0000256" key="2">
    <source>
        <dbReference type="SAM" id="SignalP"/>
    </source>
</evidence>
<proteinExistence type="inferred from homology"/>
<feature type="chain" id="PRO_5045650974" evidence="2">
    <location>
        <begin position="27"/>
        <end position="847"/>
    </location>
</feature>
<dbReference type="RefSeq" id="WP_369863278.1">
    <property type="nucleotide sequence ID" value="NZ_JBCLPP010000010.1"/>
</dbReference>
<evidence type="ECO:0000313" key="5">
    <source>
        <dbReference type="Proteomes" id="UP001565200"/>
    </source>
</evidence>
<feature type="signal peptide" evidence="2">
    <location>
        <begin position="1"/>
        <end position="26"/>
    </location>
</feature>
<comment type="similarity">
    <text evidence="1">Belongs to the glycosyl hydrolase 16 family.</text>
</comment>
<keyword evidence="5" id="KW-1185">Reference proteome</keyword>
<evidence type="ECO:0000259" key="3">
    <source>
        <dbReference type="PROSITE" id="PS51762"/>
    </source>
</evidence>
<dbReference type="Proteomes" id="UP001565200">
    <property type="component" value="Unassembled WGS sequence"/>
</dbReference>
<dbReference type="InterPro" id="IPR013320">
    <property type="entry name" value="ConA-like_dom_sf"/>
</dbReference>
<organism evidence="4 5">
    <name type="scientific">Heminiphilus faecis</name>
    <dbReference type="NCBI Taxonomy" id="2601703"/>
    <lineage>
        <taxon>Bacteria</taxon>
        <taxon>Pseudomonadati</taxon>
        <taxon>Bacteroidota</taxon>
        <taxon>Bacteroidia</taxon>
        <taxon>Bacteroidales</taxon>
        <taxon>Muribaculaceae</taxon>
        <taxon>Heminiphilus</taxon>
    </lineage>
</organism>
<dbReference type="Pfam" id="PF15892">
    <property type="entry name" value="BNR_4"/>
    <property type="match status" value="1"/>
</dbReference>
<feature type="domain" description="GH16" evidence="3">
    <location>
        <begin position="28"/>
        <end position="291"/>
    </location>
</feature>
<dbReference type="InterPro" id="IPR000757">
    <property type="entry name" value="Beta-glucanase-like"/>
</dbReference>
<dbReference type="PROSITE" id="PS51762">
    <property type="entry name" value="GH16_2"/>
    <property type="match status" value="1"/>
</dbReference>
<dbReference type="EMBL" id="JBCLPP010000010">
    <property type="protein sequence ID" value="MEY8244927.1"/>
    <property type="molecule type" value="Genomic_DNA"/>
</dbReference>